<evidence type="ECO:0000313" key="6">
    <source>
        <dbReference type="Proteomes" id="UP001596145"/>
    </source>
</evidence>
<dbReference type="InterPro" id="IPR036188">
    <property type="entry name" value="FAD/NAD-bd_sf"/>
</dbReference>
<dbReference type="RefSeq" id="WP_122104781.1">
    <property type="nucleotide sequence ID" value="NZ_JBHSKV010000024.1"/>
</dbReference>
<organism evidence="5 6">
    <name type="scientific">Halorubrum glutamatedens</name>
    <dbReference type="NCBI Taxonomy" id="2707018"/>
    <lineage>
        <taxon>Archaea</taxon>
        <taxon>Methanobacteriati</taxon>
        <taxon>Methanobacteriota</taxon>
        <taxon>Stenosarchaea group</taxon>
        <taxon>Halobacteria</taxon>
        <taxon>Halobacteriales</taxon>
        <taxon>Haloferacaceae</taxon>
        <taxon>Halorubrum</taxon>
    </lineage>
</organism>
<dbReference type="GO" id="GO:0016491">
    <property type="term" value="F:oxidoreductase activity"/>
    <property type="evidence" value="ECO:0007669"/>
    <property type="project" value="UniProtKB-KW"/>
</dbReference>
<feature type="domain" description="FAD-dependent oxidoreductase 2 FAD-binding" evidence="4">
    <location>
        <begin position="8"/>
        <end position="40"/>
    </location>
</feature>
<gene>
    <name evidence="5" type="ORF">ACFPJA_17575</name>
</gene>
<feature type="compositionally biased region" description="Basic and acidic residues" evidence="3">
    <location>
        <begin position="95"/>
        <end position="114"/>
    </location>
</feature>
<evidence type="ECO:0000256" key="1">
    <source>
        <dbReference type="ARBA" id="ARBA00022630"/>
    </source>
</evidence>
<proteinExistence type="predicted"/>
<dbReference type="EMBL" id="JBHSKV010000024">
    <property type="protein sequence ID" value="MFC5136518.1"/>
    <property type="molecule type" value="Genomic_DNA"/>
</dbReference>
<evidence type="ECO:0000313" key="5">
    <source>
        <dbReference type="EMBL" id="MFC5136518.1"/>
    </source>
</evidence>
<reference evidence="5 6" key="1">
    <citation type="journal article" date="2019" name="Int. J. Syst. Evol. Microbiol.">
        <title>The Global Catalogue of Microorganisms (GCM) 10K type strain sequencing project: providing services to taxonomists for standard genome sequencing and annotation.</title>
        <authorList>
            <consortium name="The Broad Institute Genomics Platform"/>
            <consortium name="The Broad Institute Genome Sequencing Center for Infectious Disease"/>
            <person name="Wu L."/>
            <person name="Ma J."/>
        </authorList>
    </citation>
    <scope>NUCLEOTIDE SEQUENCE [LARGE SCALE GENOMIC DNA]</scope>
    <source>
        <strain evidence="5 6">CGMCC 1.16026</strain>
    </source>
</reference>
<evidence type="ECO:0000256" key="3">
    <source>
        <dbReference type="SAM" id="MobiDB-lite"/>
    </source>
</evidence>
<keyword evidence="1" id="KW-0285">Flavoprotein</keyword>
<dbReference type="Proteomes" id="UP001596145">
    <property type="component" value="Unassembled WGS sequence"/>
</dbReference>
<dbReference type="InterPro" id="IPR003953">
    <property type="entry name" value="FAD-dep_OxRdtase_2_FAD-bd"/>
</dbReference>
<sequence>MTDPVDRDVVVVGGGPAGASAGVFIARGGSSVTVFDRGRSSIARCAHLENYLGFPAGIDVGTFSDLTHDHLRRAGCTVVPDLVESVEWWNPSEEDAGRLDDGSDRVGDSGDPRTDAGFRVTLQEGEPVTARRVVAATRYGGEYLRGLDDDAMFETREHHGETTEHFDREYADRDGTTPIDGLYVATPSEADRQAITAAARGARVGKRVVADIRIDDGWWPAAAEGVDWLRREAELDDEWADRERWCEWFDTHHADAPVDPDSDRFARVREAAVDEALSAYVDAEQIESRAAAGQRAVAERLDPSAVVDAHDADALLDALDDGAIAEYVAGGMDGDDPENTEAVEGDAR</sequence>
<dbReference type="PRINTS" id="PR00469">
    <property type="entry name" value="PNDRDTASEII"/>
</dbReference>
<keyword evidence="6" id="KW-1185">Reference proteome</keyword>
<evidence type="ECO:0000259" key="4">
    <source>
        <dbReference type="Pfam" id="PF00890"/>
    </source>
</evidence>
<protein>
    <submittedName>
        <fullName evidence="5">FAD-binding protein</fullName>
    </submittedName>
</protein>
<dbReference type="PANTHER" id="PTHR48105">
    <property type="entry name" value="THIOREDOXIN REDUCTASE 1-RELATED-RELATED"/>
    <property type="match status" value="1"/>
</dbReference>
<dbReference type="InterPro" id="IPR050097">
    <property type="entry name" value="Ferredoxin-NADP_redctase_2"/>
</dbReference>
<dbReference type="Pfam" id="PF00890">
    <property type="entry name" value="FAD_binding_2"/>
    <property type="match status" value="1"/>
</dbReference>
<dbReference type="SUPFAM" id="SSF51905">
    <property type="entry name" value="FAD/NAD(P)-binding domain"/>
    <property type="match status" value="1"/>
</dbReference>
<name>A0ABD5QWS4_9EURY</name>
<dbReference type="AlphaFoldDB" id="A0ABD5QWS4"/>
<dbReference type="Gene3D" id="3.50.50.60">
    <property type="entry name" value="FAD/NAD(P)-binding domain"/>
    <property type="match status" value="1"/>
</dbReference>
<keyword evidence="2" id="KW-0560">Oxidoreductase</keyword>
<accession>A0ABD5QWS4</accession>
<comment type="caution">
    <text evidence="5">The sequence shown here is derived from an EMBL/GenBank/DDBJ whole genome shotgun (WGS) entry which is preliminary data.</text>
</comment>
<feature type="region of interest" description="Disordered" evidence="3">
    <location>
        <begin position="93"/>
        <end position="114"/>
    </location>
</feature>
<evidence type="ECO:0000256" key="2">
    <source>
        <dbReference type="ARBA" id="ARBA00023002"/>
    </source>
</evidence>